<accession>A0A9N9GBY2</accession>
<feature type="domain" description="MULE transposase" evidence="1">
    <location>
        <begin position="237"/>
        <end position="280"/>
    </location>
</feature>
<organism evidence="2 3">
    <name type="scientific">Dentiscutata erythropus</name>
    <dbReference type="NCBI Taxonomy" id="1348616"/>
    <lineage>
        <taxon>Eukaryota</taxon>
        <taxon>Fungi</taxon>
        <taxon>Fungi incertae sedis</taxon>
        <taxon>Mucoromycota</taxon>
        <taxon>Glomeromycotina</taxon>
        <taxon>Glomeromycetes</taxon>
        <taxon>Diversisporales</taxon>
        <taxon>Gigasporaceae</taxon>
        <taxon>Dentiscutata</taxon>
    </lineage>
</organism>
<reference evidence="2" key="1">
    <citation type="submission" date="2021-06" db="EMBL/GenBank/DDBJ databases">
        <authorList>
            <person name="Kallberg Y."/>
            <person name="Tangrot J."/>
            <person name="Rosling A."/>
        </authorList>
    </citation>
    <scope>NUCLEOTIDE SEQUENCE</scope>
    <source>
        <strain evidence="2">MA453B</strain>
    </source>
</reference>
<gene>
    <name evidence="2" type="ORF">DERYTH_LOCUS7403</name>
</gene>
<evidence type="ECO:0000259" key="1">
    <source>
        <dbReference type="Pfam" id="PF10551"/>
    </source>
</evidence>
<dbReference type="AlphaFoldDB" id="A0A9N9GBY2"/>
<dbReference type="Pfam" id="PF10551">
    <property type="entry name" value="MULE"/>
    <property type="match status" value="1"/>
</dbReference>
<sequence length="478" mass="55422">MNDINCNKINIEEYFEEACHGDADVGKPSTNIETVIIREGVNNNMNDIEYNEISSNDTMDDNEINVKEYFEEACHGDAYVEELSMNIETVTIREGKLGRSTMIETGDGKIMRKRTVLCRHSGRYQSTNPTKARKSVKSECQWHVNLSRPFKQNPNNYVYVTTLKDEHNYEMCPEALQFERNKAFTKEMQEDVEFYVKRCRFGATLIRKVLKEKYPSHPIFSKDLYKEIRKHKPSVQVNEATRGQAPGVIITDGDPAMERAIMIEYPTSHHLTCIWHLKENLKKMLRGKLGTEFDAFYSDFWKCRNGNTPEIFNHYWKRYLYERRRSWARGFMPTLFTLGIESTSFVESENACIKCVLESSNTSLCDLAKVLLDRVESRAIEKQYDMINVPLTTNCVTIFPTIEAAVTHYLCPKVTQFTINQMKECVYYTAQHSSIEEIENTPEVEPSESENFEDELDSVLACARLLLHQLHCINIAEI</sequence>
<dbReference type="EMBL" id="CAJVPY010003603">
    <property type="protein sequence ID" value="CAG8596150.1"/>
    <property type="molecule type" value="Genomic_DNA"/>
</dbReference>
<dbReference type="PANTHER" id="PTHR47718">
    <property type="entry name" value="OS01G0519700 PROTEIN"/>
    <property type="match status" value="1"/>
</dbReference>
<dbReference type="Proteomes" id="UP000789405">
    <property type="component" value="Unassembled WGS sequence"/>
</dbReference>
<dbReference type="OrthoDB" id="2444656at2759"/>
<evidence type="ECO:0000313" key="3">
    <source>
        <dbReference type="Proteomes" id="UP000789405"/>
    </source>
</evidence>
<name>A0A9N9GBY2_9GLOM</name>
<evidence type="ECO:0000313" key="2">
    <source>
        <dbReference type="EMBL" id="CAG8596150.1"/>
    </source>
</evidence>
<dbReference type="PANTHER" id="PTHR47718:SF13">
    <property type="entry name" value="OS09G0290500 PROTEIN"/>
    <property type="match status" value="1"/>
</dbReference>
<proteinExistence type="predicted"/>
<dbReference type="InterPro" id="IPR018289">
    <property type="entry name" value="MULE_transposase_dom"/>
</dbReference>
<protein>
    <submittedName>
        <fullName evidence="2">17241_t:CDS:1</fullName>
    </submittedName>
</protein>
<keyword evidence="3" id="KW-1185">Reference proteome</keyword>
<comment type="caution">
    <text evidence="2">The sequence shown here is derived from an EMBL/GenBank/DDBJ whole genome shotgun (WGS) entry which is preliminary data.</text>
</comment>